<dbReference type="CDD" id="cd04586">
    <property type="entry name" value="CBS_pair_BON_assoc"/>
    <property type="match status" value="1"/>
</dbReference>
<gene>
    <name evidence="4" type="ORF">EAS64_12070</name>
</gene>
<dbReference type="EMBL" id="RPFW01000002">
    <property type="protein sequence ID" value="TVZ05305.1"/>
    <property type="molecule type" value="Genomic_DNA"/>
</dbReference>
<dbReference type="PANTHER" id="PTHR43080">
    <property type="entry name" value="CBS DOMAIN-CONTAINING PROTEIN CBSX3, MITOCHONDRIAL"/>
    <property type="match status" value="1"/>
</dbReference>
<proteinExistence type="predicted"/>
<dbReference type="InterPro" id="IPR051257">
    <property type="entry name" value="Diverse_CBS-Domain"/>
</dbReference>
<dbReference type="PANTHER" id="PTHR43080:SF29">
    <property type="entry name" value="OS02G0818000 PROTEIN"/>
    <property type="match status" value="1"/>
</dbReference>
<evidence type="ECO:0000256" key="1">
    <source>
        <dbReference type="ARBA" id="ARBA00023122"/>
    </source>
</evidence>
<dbReference type="InterPro" id="IPR046342">
    <property type="entry name" value="CBS_dom_sf"/>
</dbReference>
<evidence type="ECO:0000256" key="2">
    <source>
        <dbReference type="PROSITE-ProRule" id="PRU00703"/>
    </source>
</evidence>
<dbReference type="InterPro" id="IPR017080">
    <property type="entry name" value="UCP036990_CBS_BON"/>
</dbReference>
<dbReference type="Pfam" id="PF00571">
    <property type="entry name" value="CBS"/>
    <property type="match status" value="2"/>
</dbReference>
<dbReference type="PIRSF" id="PIRSF036990">
    <property type="entry name" value="UCP036990_CBS_BON"/>
    <property type="match status" value="1"/>
</dbReference>
<dbReference type="Proteomes" id="UP000460272">
    <property type="component" value="Unassembled WGS sequence"/>
</dbReference>
<dbReference type="PROSITE" id="PS51371">
    <property type="entry name" value="CBS"/>
    <property type="match status" value="2"/>
</dbReference>
<evidence type="ECO:0000313" key="5">
    <source>
        <dbReference type="Proteomes" id="UP000460272"/>
    </source>
</evidence>
<dbReference type="OrthoDB" id="2111978at2"/>
<sequence length="239" mass="26376">MENERQVREMNALVKDVMTTQVFAVRYDTPFTGIAAALRRFRVGAFPVLDDAGRVIGVVSESDLLTKQALGGGEDEMPGRITGLLRQHDMEKARATTAETLMTSPPIIIRPDDPVEYAARLMYLRRVKHLPVVDEAGKLTGIVSRTDVLAVYDRPDFEIGEDIRRDIFAVEIPADPGTFNVSVSSGIVTLTGRPRTCAQGHDIVKRARHVQGVVAVRDRFDYPPAGPDPFDVLASFPFD</sequence>
<organism evidence="4 5">
    <name type="scientific">Trebonia kvetii</name>
    <dbReference type="NCBI Taxonomy" id="2480626"/>
    <lineage>
        <taxon>Bacteria</taxon>
        <taxon>Bacillati</taxon>
        <taxon>Actinomycetota</taxon>
        <taxon>Actinomycetes</taxon>
        <taxon>Streptosporangiales</taxon>
        <taxon>Treboniaceae</taxon>
        <taxon>Trebonia</taxon>
    </lineage>
</organism>
<reference evidence="4 5" key="1">
    <citation type="submission" date="2018-11" db="EMBL/GenBank/DDBJ databases">
        <title>Trebonia kvetii gen.nov., sp.nov., a novel acidophilic actinobacterium, and proposal of the new actinobacterial family Treboniaceae fam. nov.</title>
        <authorList>
            <person name="Rapoport D."/>
            <person name="Sagova-Mareckova M."/>
            <person name="Sedlacek I."/>
            <person name="Provaznik J."/>
            <person name="Kralova S."/>
            <person name="Pavlinic D."/>
            <person name="Benes V."/>
            <person name="Kopecky J."/>
        </authorList>
    </citation>
    <scope>NUCLEOTIDE SEQUENCE [LARGE SCALE GENOMIC DNA]</scope>
    <source>
        <strain evidence="4 5">15Tr583</strain>
    </source>
</reference>
<keyword evidence="5" id="KW-1185">Reference proteome</keyword>
<dbReference type="SUPFAM" id="SSF54631">
    <property type="entry name" value="CBS-domain pair"/>
    <property type="match status" value="1"/>
</dbReference>
<feature type="domain" description="CBS" evidence="3">
    <location>
        <begin position="18"/>
        <end position="76"/>
    </location>
</feature>
<dbReference type="AlphaFoldDB" id="A0A6P2C480"/>
<name>A0A6P2C480_9ACTN</name>
<protein>
    <submittedName>
        <fullName evidence="4">CBS domain-containing protein</fullName>
    </submittedName>
</protein>
<dbReference type="Gene3D" id="3.30.1340.30">
    <property type="match status" value="1"/>
</dbReference>
<accession>A0A6P2C480</accession>
<dbReference type="InterPro" id="IPR000644">
    <property type="entry name" value="CBS_dom"/>
</dbReference>
<feature type="domain" description="CBS" evidence="3">
    <location>
        <begin position="102"/>
        <end position="159"/>
    </location>
</feature>
<evidence type="ECO:0000313" key="4">
    <source>
        <dbReference type="EMBL" id="TVZ05305.1"/>
    </source>
</evidence>
<dbReference type="Gene3D" id="3.10.580.10">
    <property type="entry name" value="CBS-domain"/>
    <property type="match status" value="1"/>
</dbReference>
<comment type="caution">
    <text evidence="4">The sequence shown here is derived from an EMBL/GenBank/DDBJ whole genome shotgun (WGS) entry which is preliminary data.</text>
</comment>
<keyword evidence="1 2" id="KW-0129">CBS domain</keyword>
<dbReference type="SMART" id="SM00116">
    <property type="entry name" value="CBS"/>
    <property type="match status" value="2"/>
</dbReference>
<evidence type="ECO:0000259" key="3">
    <source>
        <dbReference type="PROSITE" id="PS51371"/>
    </source>
</evidence>